<feature type="domain" description="HTH tetR-type" evidence="5">
    <location>
        <begin position="15"/>
        <end position="75"/>
    </location>
</feature>
<dbReference type="GO" id="GO:0003700">
    <property type="term" value="F:DNA-binding transcription factor activity"/>
    <property type="evidence" value="ECO:0007669"/>
    <property type="project" value="TreeGrafter"/>
</dbReference>
<dbReference type="OrthoDB" id="9805134at2"/>
<dbReference type="EMBL" id="SNZF01000024">
    <property type="protein sequence ID" value="TDR33260.1"/>
    <property type="molecule type" value="Genomic_DNA"/>
</dbReference>
<dbReference type="PRINTS" id="PR00455">
    <property type="entry name" value="HTHTETR"/>
</dbReference>
<organism evidence="6 8">
    <name type="scientific">Aquamicrobium defluvii</name>
    <dbReference type="NCBI Taxonomy" id="69279"/>
    <lineage>
        <taxon>Bacteria</taxon>
        <taxon>Pseudomonadati</taxon>
        <taxon>Pseudomonadota</taxon>
        <taxon>Alphaproteobacteria</taxon>
        <taxon>Hyphomicrobiales</taxon>
        <taxon>Phyllobacteriaceae</taxon>
        <taxon>Aquamicrobium</taxon>
    </lineage>
</organism>
<evidence type="ECO:0000313" key="6">
    <source>
        <dbReference type="EMBL" id="EXL02833.1"/>
    </source>
</evidence>
<gene>
    <name evidence="6" type="ORF">BG36_13580</name>
    <name evidence="7" type="ORF">DES43_12456</name>
</gene>
<evidence type="ECO:0000313" key="8">
    <source>
        <dbReference type="Proteomes" id="UP000019849"/>
    </source>
</evidence>
<evidence type="ECO:0000256" key="1">
    <source>
        <dbReference type="ARBA" id="ARBA00023015"/>
    </source>
</evidence>
<comment type="caution">
    <text evidence="6">The sequence shown here is derived from an EMBL/GenBank/DDBJ whole genome shotgun (WGS) entry which is preliminary data.</text>
</comment>
<accession>A0A011UAA7</accession>
<dbReference type="PATRIC" id="fig|69279.3.peg.3811"/>
<evidence type="ECO:0000256" key="4">
    <source>
        <dbReference type="PROSITE-ProRule" id="PRU00335"/>
    </source>
</evidence>
<dbReference type="SUPFAM" id="SSF46689">
    <property type="entry name" value="Homeodomain-like"/>
    <property type="match status" value="1"/>
</dbReference>
<evidence type="ECO:0000313" key="7">
    <source>
        <dbReference type="EMBL" id="TDR33260.1"/>
    </source>
</evidence>
<dbReference type="PANTHER" id="PTHR30055:SF234">
    <property type="entry name" value="HTH-TYPE TRANSCRIPTIONAL REGULATOR BETI"/>
    <property type="match status" value="1"/>
</dbReference>
<dbReference type="Proteomes" id="UP000019849">
    <property type="component" value="Unassembled WGS sequence"/>
</dbReference>
<evidence type="ECO:0000259" key="5">
    <source>
        <dbReference type="PROSITE" id="PS50977"/>
    </source>
</evidence>
<dbReference type="Proteomes" id="UP000294958">
    <property type="component" value="Unassembled WGS sequence"/>
</dbReference>
<evidence type="ECO:0000256" key="2">
    <source>
        <dbReference type="ARBA" id="ARBA00023125"/>
    </source>
</evidence>
<reference evidence="7 9" key="2">
    <citation type="submission" date="2019-03" db="EMBL/GenBank/DDBJ databases">
        <title>Genomic Encyclopedia of Type Strains, Phase IV (KMG-IV): sequencing the most valuable type-strain genomes for metagenomic binning, comparative biology and taxonomic classification.</title>
        <authorList>
            <person name="Goeker M."/>
        </authorList>
    </citation>
    <scope>NUCLEOTIDE SEQUENCE [LARGE SCALE GENOMIC DNA]</scope>
    <source>
        <strain evidence="7 9">DSM 11603</strain>
    </source>
</reference>
<evidence type="ECO:0000313" key="9">
    <source>
        <dbReference type="Proteomes" id="UP000294958"/>
    </source>
</evidence>
<reference evidence="6 8" key="1">
    <citation type="submission" date="2014-02" db="EMBL/GenBank/DDBJ databases">
        <title>Aquamicrobium defluvii Genome sequencing.</title>
        <authorList>
            <person name="Wang X."/>
        </authorList>
    </citation>
    <scope>NUCLEOTIDE SEQUENCE [LARGE SCALE GENOMIC DNA]</scope>
    <source>
        <strain evidence="6 8">W13Z1</strain>
    </source>
</reference>
<dbReference type="InterPro" id="IPR050109">
    <property type="entry name" value="HTH-type_TetR-like_transc_reg"/>
</dbReference>
<keyword evidence="9" id="KW-1185">Reference proteome</keyword>
<dbReference type="eggNOG" id="COG1309">
    <property type="taxonomic scope" value="Bacteria"/>
</dbReference>
<protein>
    <submittedName>
        <fullName evidence="6">TetR family transcriptional regulator</fullName>
    </submittedName>
</protein>
<dbReference type="InterPro" id="IPR009057">
    <property type="entry name" value="Homeodomain-like_sf"/>
</dbReference>
<dbReference type="Gene3D" id="1.10.357.10">
    <property type="entry name" value="Tetracycline Repressor, domain 2"/>
    <property type="match status" value="1"/>
</dbReference>
<dbReference type="HOGENOM" id="CLU_069356_24_2_5"/>
<dbReference type="InterPro" id="IPR001647">
    <property type="entry name" value="HTH_TetR"/>
</dbReference>
<evidence type="ECO:0000256" key="3">
    <source>
        <dbReference type="ARBA" id="ARBA00023163"/>
    </source>
</evidence>
<keyword evidence="3" id="KW-0804">Transcription</keyword>
<keyword evidence="2 4" id="KW-0238">DNA-binding</keyword>
<keyword evidence="1" id="KW-0805">Transcription regulation</keyword>
<dbReference type="Pfam" id="PF00440">
    <property type="entry name" value="TetR_N"/>
    <property type="match status" value="1"/>
</dbReference>
<dbReference type="GO" id="GO:0000976">
    <property type="term" value="F:transcription cis-regulatory region binding"/>
    <property type="evidence" value="ECO:0007669"/>
    <property type="project" value="TreeGrafter"/>
</dbReference>
<proteinExistence type="predicted"/>
<feature type="DNA-binding region" description="H-T-H motif" evidence="4">
    <location>
        <begin position="38"/>
        <end position="57"/>
    </location>
</feature>
<sequence>MQRENLRRSNRERTDATRAALMAAARALFIEKSYAETATPEIVAAAGVTRGALYHHFADKQALFRAVVEQEAAAVAAGIGQATPDTKNARQALLDGGLAFLSAMAKPGRTRLLLLDGPAVLGRAAMDEIDARHGARTLREGLEAAMREGSMKPVPLDALTVLLSAAFDRAALSIEAGMAREDVVETLGALVGGLFPPQP</sequence>
<dbReference type="AlphaFoldDB" id="A0A011UAA7"/>
<dbReference type="Pfam" id="PF21351">
    <property type="entry name" value="TetR_C_41"/>
    <property type="match status" value="1"/>
</dbReference>
<dbReference type="RefSeq" id="WP_035030454.1">
    <property type="nucleotide sequence ID" value="NZ_KK073900.1"/>
</dbReference>
<dbReference type="PANTHER" id="PTHR30055">
    <property type="entry name" value="HTH-TYPE TRANSCRIPTIONAL REGULATOR RUTR"/>
    <property type="match status" value="1"/>
</dbReference>
<name>A0A011UAA7_9HYPH</name>
<dbReference type="PROSITE" id="PS50977">
    <property type="entry name" value="HTH_TETR_2"/>
    <property type="match status" value="1"/>
</dbReference>
<dbReference type="InterPro" id="IPR049484">
    <property type="entry name" value="Rv0078-like_C"/>
</dbReference>
<dbReference type="EMBL" id="JENY01000028">
    <property type="protein sequence ID" value="EXL02833.1"/>
    <property type="molecule type" value="Genomic_DNA"/>
</dbReference>